<organism evidence="2 3">
    <name type="scientific">Cryptococcus floricola</name>
    <dbReference type="NCBI Taxonomy" id="2591691"/>
    <lineage>
        <taxon>Eukaryota</taxon>
        <taxon>Fungi</taxon>
        <taxon>Dikarya</taxon>
        <taxon>Basidiomycota</taxon>
        <taxon>Agaricomycotina</taxon>
        <taxon>Tremellomycetes</taxon>
        <taxon>Tremellales</taxon>
        <taxon>Cryptococcaceae</taxon>
        <taxon>Cryptococcus</taxon>
    </lineage>
</organism>
<comment type="caution">
    <text evidence="2">The sequence shown here is derived from an EMBL/GenBank/DDBJ whole genome shotgun (WGS) entry which is preliminary data.</text>
</comment>
<dbReference type="AlphaFoldDB" id="A0A5D3AQG6"/>
<sequence>MCPCLMILQSSSLLFRSANEFHDSPVSAEALKTCVFLIIRTALQVLLNDVHIYPSSLPASQPSSLLPVFTPNASANMLLTPPPHNPPDPDPRLPPDQNATPTIKLKSSPRYNGLSVSVIRRHL</sequence>
<accession>A0A5D3AQG6</accession>
<dbReference type="EMBL" id="NIDF01000077">
    <property type="protein sequence ID" value="TYJ53807.1"/>
    <property type="molecule type" value="Genomic_DNA"/>
</dbReference>
<dbReference type="Proteomes" id="UP000322245">
    <property type="component" value="Unassembled WGS sequence"/>
</dbReference>
<protein>
    <submittedName>
        <fullName evidence="2">Uncharacterized protein</fullName>
    </submittedName>
</protein>
<name>A0A5D3AQG6_9TREE</name>
<proteinExistence type="predicted"/>
<gene>
    <name evidence="2" type="ORF">B9479_005568</name>
</gene>
<feature type="region of interest" description="Disordered" evidence="1">
    <location>
        <begin position="76"/>
        <end position="108"/>
    </location>
</feature>
<evidence type="ECO:0000313" key="2">
    <source>
        <dbReference type="EMBL" id="TYJ53807.1"/>
    </source>
</evidence>
<evidence type="ECO:0000313" key="3">
    <source>
        <dbReference type="Proteomes" id="UP000322245"/>
    </source>
</evidence>
<keyword evidence="3" id="KW-1185">Reference proteome</keyword>
<evidence type="ECO:0000256" key="1">
    <source>
        <dbReference type="SAM" id="MobiDB-lite"/>
    </source>
</evidence>
<reference evidence="2 3" key="1">
    <citation type="submission" date="2017-05" db="EMBL/GenBank/DDBJ databases">
        <title>The Genome Sequence of Tsuchiyaea wingfieldii DSM 27421.</title>
        <authorList>
            <person name="Cuomo C."/>
            <person name="Passer A."/>
            <person name="Billmyre B."/>
            <person name="Heitman J."/>
        </authorList>
    </citation>
    <scope>NUCLEOTIDE SEQUENCE [LARGE SCALE GENOMIC DNA]</scope>
    <source>
        <strain evidence="2 3">DSM 27421</strain>
    </source>
</reference>